<name>A0A8H4KG70_9HYPO</name>
<evidence type="ECO:0000313" key="2">
    <source>
        <dbReference type="Proteomes" id="UP000554235"/>
    </source>
</evidence>
<dbReference type="EMBL" id="JAADYS010003200">
    <property type="protein sequence ID" value="KAF4449526.1"/>
    <property type="molecule type" value="Genomic_DNA"/>
</dbReference>
<gene>
    <name evidence="1" type="ORF">FALBO_16637</name>
</gene>
<dbReference type="Proteomes" id="UP000554235">
    <property type="component" value="Unassembled WGS sequence"/>
</dbReference>
<accession>A0A8H4KG70</accession>
<dbReference type="OrthoDB" id="5102541at2759"/>
<keyword evidence="2" id="KW-1185">Reference proteome</keyword>
<organism evidence="1 2">
    <name type="scientific">Fusarium albosuccineum</name>
    <dbReference type="NCBI Taxonomy" id="1237068"/>
    <lineage>
        <taxon>Eukaryota</taxon>
        <taxon>Fungi</taxon>
        <taxon>Dikarya</taxon>
        <taxon>Ascomycota</taxon>
        <taxon>Pezizomycotina</taxon>
        <taxon>Sordariomycetes</taxon>
        <taxon>Hypocreomycetidae</taxon>
        <taxon>Hypocreales</taxon>
        <taxon>Nectriaceae</taxon>
        <taxon>Fusarium</taxon>
        <taxon>Fusarium decemcellulare species complex</taxon>
    </lineage>
</organism>
<protein>
    <submittedName>
        <fullName evidence="1">Uncharacterized protein</fullName>
    </submittedName>
</protein>
<comment type="caution">
    <text evidence="1">The sequence shown here is derived from an EMBL/GenBank/DDBJ whole genome shotgun (WGS) entry which is preliminary data.</text>
</comment>
<proteinExistence type="predicted"/>
<reference evidence="1 2" key="1">
    <citation type="submission" date="2020-01" db="EMBL/GenBank/DDBJ databases">
        <title>Identification and distribution of gene clusters putatively required for synthesis of sphingolipid metabolism inhibitors in phylogenetically diverse species of the filamentous fungus Fusarium.</title>
        <authorList>
            <person name="Kim H.-S."/>
            <person name="Busman M."/>
            <person name="Brown D.W."/>
            <person name="Divon H."/>
            <person name="Uhlig S."/>
            <person name="Proctor R.H."/>
        </authorList>
    </citation>
    <scope>NUCLEOTIDE SEQUENCE [LARGE SCALE GENOMIC DNA]</scope>
    <source>
        <strain evidence="1 2">NRRL 20459</strain>
    </source>
</reference>
<sequence>MDPFAKLAPEIRVEIIVHVELQTSIINLMRASPVMCSQYSVCKRIITRRLLTNMVSDILGKDLLQDALGILHFPSSGNASIRRHVTQWMARTIPDPFAQQLHDDDTISKLHGIFSRIIMFVEDYVSKATDPFPPRAYLALPPIVSGGDRLFKGQTVGIKSVPFNALTTSERRRLVGAFLKYEMICLVHKPRVWTILKGSRQADLVSEEDEKLLLTQLKELYSVRDTNVYLDDVNNTADREPAYILPSLGLGLLTKLLISFNAGGGYGQYLKTWLFACSREIGPYYRSWDLQGHFFSRYKESVAHDLALLFRGLPPESCRNHMAIIQRHNQFHWDEEYNPKAWVCQQKQHELQVRIYRQRAWGLFDNTRLYSNMEEHFPTMDDLEEQVASQPIGAFYERPRRRSQRWHDWYLGRSLESPLEKERERSLRGEAPRKQERVEDNHGCIGRFFEKQTPGKIPTFWRQNGVGKNE</sequence>
<evidence type="ECO:0000313" key="1">
    <source>
        <dbReference type="EMBL" id="KAF4449526.1"/>
    </source>
</evidence>
<dbReference type="AlphaFoldDB" id="A0A8H4KG70"/>